<dbReference type="Proteomes" id="UP001183682">
    <property type="component" value="Unassembled WGS sequence"/>
</dbReference>
<evidence type="ECO:0000313" key="5">
    <source>
        <dbReference type="Proteomes" id="UP001183682"/>
    </source>
</evidence>
<dbReference type="GO" id="GO:0000166">
    <property type="term" value="F:nucleotide binding"/>
    <property type="evidence" value="ECO:0007669"/>
    <property type="project" value="InterPro"/>
</dbReference>
<feature type="domain" description="Gfo/Idh/MocA-like oxidoreductase N-terminal" evidence="2">
    <location>
        <begin position="12"/>
        <end position="132"/>
    </location>
</feature>
<dbReference type="EMBL" id="JARPZN010000008">
    <property type="protein sequence ID" value="MDT2690894.1"/>
    <property type="molecule type" value="Genomic_DNA"/>
</dbReference>
<dbReference type="InterPro" id="IPR004104">
    <property type="entry name" value="Gfo/Idh/MocA-like_OxRdtase_C"/>
</dbReference>
<dbReference type="Pfam" id="PF01408">
    <property type="entry name" value="GFO_IDH_MocA"/>
    <property type="match status" value="1"/>
</dbReference>
<dbReference type="InterPro" id="IPR000683">
    <property type="entry name" value="Gfo/Idh/MocA-like_OxRdtase_N"/>
</dbReference>
<dbReference type="AlphaFoldDB" id="A0AAE4HQZ3"/>
<dbReference type="SUPFAM" id="SSF51735">
    <property type="entry name" value="NAD(P)-binding Rossmann-fold domains"/>
    <property type="match status" value="1"/>
</dbReference>
<gene>
    <name evidence="4" type="ORF">P7E30_11870</name>
</gene>
<organism evidence="4 5">
    <name type="scientific">Enterococcus gallinarum</name>
    <dbReference type="NCBI Taxonomy" id="1353"/>
    <lineage>
        <taxon>Bacteria</taxon>
        <taxon>Bacillati</taxon>
        <taxon>Bacillota</taxon>
        <taxon>Bacilli</taxon>
        <taxon>Lactobacillales</taxon>
        <taxon>Enterococcaceae</taxon>
        <taxon>Enterococcus</taxon>
    </lineage>
</organism>
<dbReference type="InterPro" id="IPR051317">
    <property type="entry name" value="Gfo/Idh/MocA_oxidoreduct"/>
</dbReference>
<feature type="domain" description="Gfo/Idh/MocA-like oxidoreductase C-terminal" evidence="3">
    <location>
        <begin position="146"/>
        <end position="343"/>
    </location>
</feature>
<accession>A0AAE4HQZ3</accession>
<evidence type="ECO:0000313" key="4">
    <source>
        <dbReference type="EMBL" id="MDT2690894.1"/>
    </source>
</evidence>
<sequence>MTKKERNDSMLTVAYIGFGNSVTHYHLPYVEKKKEKIKVKYIYRREEDRIGDTERETWYPNYTFTSDIDTIMDDPEVNLIVINTPDAFHVDYSLLSLKKGKNVLCEKPFALTKKAAEEVFTLANEKGLIATANQNRRFDADFLTVKKVIDSGVLGDLVEIESHYDYFRPSIKENKRMGFLYGLAVHPLDQIISKFGIPIRTCLDCRSIDNPGISDDYYDIDLFYDNGFKATVKTSCYVKLDYPRFIVHGKKGSFLMPSLGHNSNKKYKPGPIVLAEENYPEELWGTLSYINDAGEDNYLKVPIESTDYGAIYENLIAAIEGKQEKIVKDIEVLKVLEIIEDGIAVAKEAKE</sequence>
<protein>
    <submittedName>
        <fullName evidence="4">Gfo/Idh/MocA family oxidoreductase</fullName>
    </submittedName>
</protein>
<comment type="caution">
    <text evidence="4">The sequence shown here is derived from an EMBL/GenBank/DDBJ whole genome shotgun (WGS) entry which is preliminary data.</text>
</comment>
<evidence type="ECO:0000256" key="1">
    <source>
        <dbReference type="ARBA" id="ARBA00010928"/>
    </source>
</evidence>
<dbReference type="Pfam" id="PF02894">
    <property type="entry name" value="GFO_IDH_MocA_C"/>
    <property type="match status" value="1"/>
</dbReference>
<evidence type="ECO:0000259" key="2">
    <source>
        <dbReference type="Pfam" id="PF01408"/>
    </source>
</evidence>
<evidence type="ECO:0000259" key="3">
    <source>
        <dbReference type="Pfam" id="PF02894"/>
    </source>
</evidence>
<dbReference type="Gene3D" id="3.30.360.10">
    <property type="entry name" value="Dihydrodipicolinate Reductase, domain 2"/>
    <property type="match status" value="1"/>
</dbReference>
<dbReference type="PANTHER" id="PTHR43708">
    <property type="entry name" value="CONSERVED EXPRESSED OXIDOREDUCTASE (EUROFUNG)"/>
    <property type="match status" value="1"/>
</dbReference>
<dbReference type="PANTHER" id="PTHR43708:SF7">
    <property type="entry name" value="OXIDOREDUCTASE"/>
    <property type="match status" value="1"/>
</dbReference>
<name>A0AAE4HQZ3_ENTGA</name>
<comment type="similarity">
    <text evidence="1">Belongs to the Gfo/Idh/MocA family.</text>
</comment>
<reference evidence="4" key="1">
    <citation type="submission" date="2023-03" db="EMBL/GenBank/DDBJ databases">
        <authorList>
            <person name="Shen W."/>
            <person name="Cai J."/>
        </authorList>
    </citation>
    <scope>NUCLEOTIDE SEQUENCE</scope>
    <source>
        <strain evidence="4">K69-2</strain>
    </source>
</reference>
<dbReference type="Gene3D" id="3.40.50.720">
    <property type="entry name" value="NAD(P)-binding Rossmann-like Domain"/>
    <property type="match status" value="1"/>
</dbReference>
<dbReference type="InterPro" id="IPR036291">
    <property type="entry name" value="NAD(P)-bd_dom_sf"/>
</dbReference>
<proteinExistence type="inferred from homology"/>